<comment type="similarity">
    <text evidence="9">Belongs to the PsbK family.</text>
</comment>
<evidence type="ECO:0000256" key="1">
    <source>
        <dbReference type="ARBA" id="ARBA00004167"/>
    </source>
</evidence>
<comment type="subcellular location">
    <subcellularLocation>
        <location evidence="9">Cell inner membrane</location>
        <topology evidence="9">Single-pass membrane protein</topology>
    </subcellularLocation>
    <subcellularLocation>
        <location evidence="1">Membrane</location>
        <topology evidence="1">Single-pass membrane protein</topology>
    </subcellularLocation>
</comment>
<keyword evidence="9" id="KW-1003">Cell membrane</keyword>
<dbReference type="SUPFAM" id="SSF161037">
    <property type="entry name" value="Photosystem II reaction center protein K, PsbK"/>
    <property type="match status" value="1"/>
</dbReference>
<evidence type="ECO:0000313" key="11">
    <source>
        <dbReference type="EMBL" id="UFP95282.1"/>
    </source>
</evidence>
<comment type="subunit">
    <text evidence="9">PSII is composed of 1 copy each of membrane proteins PsbA, PsbB, PsbC, PsbD, PsbE, PsbF, PsbH, PsbI, PsbJ, PsbK, PsbL, PsbM, PsbT, PsbX, PsbY, PsbZ, Psb30/Ycf12, peripheral proteins PsbO, CyanoQ(PsbQ), PsbU, PsbV and a large number of cofactors. It forms dimeric complexes.</text>
</comment>
<protein>
    <recommendedName>
        <fullName evidence="9">Photosystem II reaction center protein K</fullName>
        <shortName evidence="9">PSII-K</shortName>
    </recommendedName>
</protein>
<name>A0ABY3PNL2_9CYAN</name>
<keyword evidence="7 9" id="KW-0472">Membrane</keyword>
<organism evidence="11 12">
    <name type="scientific">Gloeobacter morelensis MG652769</name>
    <dbReference type="NCBI Taxonomy" id="2781736"/>
    <lineage>
        <taxon>Bacteria</taxon>
        <taxon>Bacillati</taxon>
        <taxon>Cyanobacteriota</taxon>
        <taxon>Cyanophyceae</taxon>
        <taxon>Gloeobacterales</taxon>
        <taxon>Gloeobacteraceae</taxon>
        <taxon>Gloeobacter</taxon>
        <taxon>Gloeobacter morelensis</taxon>
    </lineage>
</organism>
<accession>A0ABY3PNL2</accession>
<dbReference type="PANTHER" id="PTHR35325:SF1">
    <property type="entry name" value="PHOTOSYSTEM II REACTION CENTER PROTEIN K"/>
    <property type="match status" value="1"/>
</dbReference>
<evidence type="ECO:0000256" key="8">
    <source>
        <dbReference type="ARBA" id="ARBA00023276"/>
    </source>
</evidence>
<proteinExistence type="inferred from homology"/>
<keyword evidence="5 9" id="KW-1133">Transmembrane helix</keyword>
<dbReference type="PANTHER" id="PTHR35325">
    <property type="match status" value="1"/>
</dbReference>
<feature type="propeptide" id="PRO_5044916135" evidence="9">
    <location>
        <begin position="1"/>
        <end position="10"/>
    </location>
</feature>
<dbReference type="RefSeq" id="WP_011142801.1">
    <property type="nucleotide sequence ID" value="NZ_CP063845.1"/>
</dbReference>
<gene>
    <name evidence="9" type="primary">psbK</name>
    <name evidence="11" type="ORF">ISF26_03255</name>
</gene>
<evidence type="ECO:0000256" key="3">
    <source>
        <dbReference type="ARBA" id="ARBA00022531"/>
    </source>
</evidence>
<evidence type="ECO:0000256" key="10">
    <source>
        <dbReference type="SAM" id="Phobius"/>
    </source>
</evidence>
<keyword evidence="4 9" id="KW-0812">Transmembrane</keyword>
<dbReference type="InterPro" id="IPR037270">
    <property type="entry name" value="PSII_PsbK_sf"/>
</dbReference>
<evidence type="ECO:0000256" key="4">
    <source>
        <dbReference type="ARBA" id="ARBA00022692"/>
    </source>
</evidence>
<keyword evidence="8 9" id="KW-0604">Photosystem II</keyword>
<evidence type="ECO:0000313" key="12">
    <source>
        <dbReference type="Proteomes" id="UP001054846"/>
    </source>
</evidence>
<reference evidence="11 12" key="1">
    <citation type="journal article" date="2021" name="Genome Biol. Evol.">
        <title>Complete Genome Sequencing of a Novel Gloeobacter Species from a Waterfall Cave in Mexico.</title>
        <authorList>
            <person name="Saw J.H."/>
            <person name="Cardona T."/>
            <person name="Montejano G."/>
        </authorList>
    </citation>
    <scope>NUCLEOTIDE SEQUENCE [LARGE SCALE GENOMIC DNA]</scope>
    <source>
        <strain evidence="11">MG652769</strain>
    </source>
</reference>
<evidence type="ECO:0000256" key="6">
    <source>
        <dbReference type="ARBA" id="ARBA00023078"/>
    </source>
</evidence>
<sequence>MTALTLLAAPGIPAGWEWANPLIDLLPIIPLLFFALAFVWQAAIGFK</sequence>
<keyword evidence="3 9" id="KW-0602">Photosynthesis</keyword>
<dbReference type="Proteomes" id="UP001054846">
    <property type="component" value="Chromosome"/>
</dbReference>
<feature type="transmembrane region" description="Helical" evidence="10">
    <location>
        <begin position="25"/>
        <end position="46"/>
    </location>
</feature>
<keyword evidence="2 9" id="KW-0674">Reaction center</keyword>
<evidence type="ECO:0000256" key="9">
    <source>
        <dbReference type="HAMAP-Rule" id="MF_00441"/>
    </source>
</evidence>
<keyword evidence="6" id="KW-0793">Thylakoid</keyword>
<keyword evidence="12" id="KW-1185">Reference proteome</keyword>
<evidence type="ECO:0000256" key="2">
    <source>
        <dbReference type="ARBA" id="ARBA00022469"/>
    </source>
</evidence>
<keyword evidence="9" id="KW-0997">Cell inner membrane</keyword>
<evidence type="ECO:0000256" key="5">
    <source>
        <dbReference type="ARBA" id="ARBA00022989"/>
    </source>
</evidence>
<dbReference type="HAMAP" id="MF_00441">
    <property type="entry name" value="PSII_PsbK"/>
    <property type="match status" value="1"/>
</dbReference>
<dbReference type="InterPro" id="IPR003687">
    <property type="entry name" value="PSII_PsbK"/>
</dbReference>
<feature type="chain" id="PRO_5044916136" description="Photosystem II reaction center protein K" evidence="9">
    <location>
        <begin position="11"/>
        <end position="47"/>
    </location>
</feature>
<evidence type="ECO:0000256" key="7">
    <source>
        <dbReference type="ARBA" id="ARBA00023136"/>
    </source>
</evidence>
<dbReference type="EMBL" id="CP063845">
    <property type="protein sequence ID" value="UFP95282.1"/>
    <property type="molecule type" value="Genomic_DNA"/>
</dbReference>
<dbReference type="Pfam" id="PF02533">
    <property type="entry name" value="PsbK"/>
    <property type="match status" value="1"/>
</dbReference>
<dbReference type="NCBIfam" id="NF002715">
    <property type="entry name" value="PRK02553.1"/>
    <property type="match status" value="1"/>
</dbReference>
<comment type="function">
    <text evidence="9">One of the components of the core complex of photosystem II (PSII). PSII is a light-driven water:plastoquinone oxidoreductase that uses light energy to abstract electrons from H(2)O, generating O(2) and a proton gradient subsequently used for ATP formation. It consists of a core antenna complex that captures photons, and an electron transfer chain that converts photonic excitation into a charge separation.</text>
</comment>